<reference evidence="8" key="1">
    <citation type="submission" date="2021-02" db="EMBL/GenBank/DDBJ databases">
        <title>First Annotated Genome of the Yellow-green Alga Tribonema minus.</title>
        <authorList>
            <person name="Mahan K.M."/>
        </authorList>
    </citation>
    <scope>NUCLEOTIDE SEQUENCE</scope>
    <source>
        <strain evidence="8">UTEX B ZZ1240</strain>
    </source>
</reference>
<evidence type="ECO:0000256" key="2">
    <source>
        <dbReference type="ARBA" id="ARBA00022679"/>
    </source>
</evidence>
<keyword evidence="2 5" id="KW-0808">Transferase</keyword>
<dbReference type="Pfam" id="PF00108">
    <property type="entry name" value="Thiolase_N"/>
    <property type="match status" value="1"/>
</dbReference>
<dbReference type="InterPro" id="IPR020617">
    <property type="entry name" value="Thiolase_C"/>
</dbReference>
<organism evidence="8 9">
    <name type="scientific">Tribonema minus</name>
    <dbReference type="NCBI Taxonomy" id="303371"/>
    <lineage>
        <taxon>Eukaryota</taxon>
        <taxon>Sar</taxon>
        <taxon>Stramenopiles</taxon>
        <taxon>Ochrophyta</taxon>
        <taxon>PX clade</taxon>
        <taxon>Xanthophyceae</taxon>
        <taxon>Tribonematales</taxon>
        <taxon>Tribonemataceae</taxon>
        <taxon>Tribonema</taxon>
    </lineage>
</organism>
<feature type="domain" description="Thiolase C-terminal" evidence="7">
    <location>
        <begin position="278"/>
        <end position="398"/>
    </location>
</feature>
<dbReference type="Pfam" id="PF02803">
    <property type="entry name" value="Thiolase_C"/>
    <property type="match status" value="1"/>
</dbReference>
<dbReference type="SUPFAM" id="SSF53901">
    <property type="entry name" value="Thiolase-like"/>
    <property type="match status" value="2"/>
</dbReference>
<protein>
    <submittedName>
        <fullName evidence="8">Acetyl-CoA acetyltransferase, putative mitochondrial</fullName>
    </submittedName>
</protein>
<dbReference type="Gene3D" id="3.40.47.10">
    <property type="match status" value="2"/>
</dbReference>
<dbReference type="PANTHER" id="PTHR18919:SF107">
    <property type="entry name" value="ACETYL-COA ACETYLTRANSFERASE, CYTOSOLIC"/>
    <property type="match status" value="1"/>
</dbReference>
<dbReference type="NCBIfam" id="TIGR01930">
    <property type="entry name" value="AcCoA-C-Actrans"/>
    <property type="match status" value="1"/>
</dbReference>
<keyword evidence="9" id="KW-1185">Reference proteome</keyword>
<feature type="active site" description="Proton acceptor" evidence="4">
    <location>
        <position position="356"/>
    </location>
</feature>
<dbReference type="PROSITE" id="PS00098">
    <property type="entry name" value="THIOLASE_1"/>
    <property type="match status" value="1"/>
</dbReference>
<name>A0A835ZH16_9STRA</name>
<evidence type="ECO:0000313" key="9">
    <source>
        <dbReference type="Proteomes" id="UP000664859"/>
    </source>
</evidence>
<feature type="domain" description="Thiolase N-terminal" evidence="6">
    <location>
        <begin position="9"/>
        <end position="270"/>
    </location>
</feature>
<evidence type="ECO:0000259" key="6">
    <source>
        <dbReference type="Pfam" id="PF00108"/>
    </source>
</evidence>
<dbReference type="GO" id="GO:0003985">
    <property type="term" value="F:acetyl-CoA C-acetyltransferase activity"/>
    <property type="evidence" value="ECO:0007669"/>
    <property type="project" value="TreeGrafter"/>
</dbReference>
<proteinExistence type="inferred from homology"/>
<dbReference type="InterPro" id="IPR020615">
    <property type="entry name" value="Thiolase_acyl_enz_int_AS"/>
</dbReference>
<dbReference type="PIRSF" id="PIRSF000429">
    <property type="entry name" value="Ac-CoA_Ac_transf"/>
    <property type="match status" value="1"/>
</dbReference>
<dbReference type="FunFam" id="3.40.47.10:FF:000010">
    <property type="entry name" value="Acetyl-CoA acetyltransferase (Thiolase)"/>
    <property type="match status" value="1"/>
</dbReference>
<dbReference type="EMBL" id="JAFCMP010000035">
    <property type="protein sequence ID" value="KAG5190384.1"/>
    <property type="molecule type" value="Genomic_DNA"/>
</dbReference>
<evidence type="ECO:0000256" key="4">
    <source>
        <dbReference type="PIRSR" id="PIRSR000429-1"/>
    </source>
</evidence>
<evidence type="ECO:0000259" key="7">
    <source>
        <dbReference type="Pfam" id="PF02803"/>
    </source>
</evidence>
<gene>
    <name evidence="8" type="ORF">JKP88DRAFT_269364</name>
</gene>
<evidence type="ECO:0000256" key="5">
    <source>
        <dbReference type="RuleBase" id="RU003557"/>
    </source>
</evidence>
<feature type="active site" description="Acyl-thioester intermediate" evidence="4">
    <location>
        <position position="94"/>
    </location>
</feature>
<dbReference type="PANTHER" id="PTHR18919">
    <property type="entry name" value="ACETYL-COA C-ACYLTRANSFERASE"/>
    <property type="match status" value="1"/>
</dbReference>
<dbReference type="InterPro" id="IPR020610">
    <property type="entry name" value="Thiolase_AS"/>
</dbReference>
<dbReference type="InterPro" id="IPR002155">
    <property type="entry name" value="Thiolase"/>
</dbReference>
<dbReference type="CDD" id="cd00751">
    <property type="entry name" value="thiolase"/>
    <property type="match status" value="1"/>
</dbReference>
<dbReference type="AlphaFoldDB" id="A0A835ZH16"/>
<feature type="active site" description="Proton acceptor" evidence="4">
    <location>
        <position position="386"/>
    </location>
</feature>
<dbReference type="GO" id="GO:0006635">
    <property type="term" value="P:fatty acid beta-oxidation"/>
    <property type="evidence" value="ECO:0007669"/>
    <property type="project" value="TreeGrafter"/>
</dbReference>
<dbReference type="GO" id="GO:0005739">
    <property type="term" value="C:mitochondrion"/>
    <property type="evidence" value="ECO:0007669"/>
    <property type="project" value="TreeGrafter"/>
</dbReference>
<dbReference type="Proteomes" id="UP000664859">
    <property type="component" value="Unassembled WGS sequence"/>
</dbReference>
<dbReference type="OrthoDB" id="5404651at2759"/>
<keyword evidence="3 5" id="KW-0012">Acyltransferase</keyword>
<evidence type="ECO:0000256" key="3">
    <source>
        <dbReference type="ARBA" id="ARBA00023315"/>
    </source>
</evidence>
<dbReference type="PROSITE" id="PS00099">
    <property type="entry name" value="THIOLASE_3"/>
    <property type="match status" value="1"/>
</dbReference>
<comment type="similarity">
    <text evidence="1 5">Belongs to the thiolase-like superfamily. Thiolase family.</text>
</comment>
<dbReference type="InterPro" id="IPR016039">
    <property type="entry name" value="Thiolase-like"/>
</dbReference>
<comment type="caution">
    <text evidence="8">The sequence shown here is derived from an EMBL/GenBank/DDBJ whole genome shotgun (WGS) entry which is preliminary data.</text>
</comment>
<sequence length="402" mass="41081">MAAVAARKVFIVGAKRTPFGAFGGALSALSATDLGVISSKAAIESAGVSADAIDATFFGNVIQSSADACYLARHIGLRVGAPVASPALTVNRLCGSGFETVVQGAEAIQVGSARVALCGGAENMSNAPLSIGGVSARWGVPLGAGLKLEDSLWAGLTDSHAGLPMGLTAENLAKQYGISRDACDEYALRSQLLWAAGHASGAFEAEMAPVTVEGKKGARTIDTDEHPRPETSKDKLEKLRPVFKKDGVVTAGNSSGICDGAGSLLVASEDAVKDLKLEPLARVVSWGIVGCDPKIMGIGPAGAVRKALEAAGLTLKDMDLIEVNEAFAAQYLAVEKELGLDRDIVSTCGGAIALGHPLGASGSRILAHLTHKLRREKLRYGVGTACIGGGQGIAVILENTSL</sequence>
<evidence type="ECO:0000256" key="1">
    <source>
        <dbReference type="ARBA" id="ARBA00010982"/>
    </source>
</evidence>
<accession>A0A835ZH16</accession>
<evidence type="ECO:0000313" key="8">
    <source>
        <dbReference type="EMBL" id="KAG5190384.1"/>
    </source>
</evidence>
<dbReference type="InterPro" id="IPR020616">
    <property type="entry name" value="Thiolase_N"/>
</dbReference>